<dbReference type="Proteomes" id="UP000886520">
    <property type="component" value="Chromosome 18"/>
</dbReference>
<dbReference type="EMBL" id="JABFUD020000018">
    <property type="protein sequence ID" value="KAI5065815.1"/>
    <property type="molecule type" value="Genomic_DNA"/>
</dbReference>
<organism evidence="1 2">
    <name type="scientific">Adiantum capillus-veneris</name>
    <name type="common">Maidenhair fern</name>
    <dbReference type="NCBI Taxonomy" id="13818"/>
    <lineage>
        <taxon>Eukaryota</taxon>
        <taxon>Viridiplantae</taxon>
        <taxon>Streptophyta</taxon>
        <taxon>Embryophyta</taxon>
        <taxon>Tracheophyta</taxon>
        <taxon>Polypodiopsida</taxon>
        <taxon>Polypodiidae</taxon>
        <taxon>Polypodiales</taxon>
        <taxon>Pteridineae</taxon>
        <taxon>Pteridaceae</taxon>
        <taxon>Vittarioideae</taxon>
        <taxon>Adiantum</taxon>
    </lineage>
</organism>
<dbReference type="OrthoDB" id="2919534at2759"/>
<reference evidence="1" key="1">
    <citation type="submission" date="2021-01" db="EMBL/GenBank/DDBJ databases">
        <title>Adiantum capillus-veneris genome.</title>
        <authorList>
            <person name="Fang Y."/>
            <person name="Liao Q."/>
        </authorList>
    </citation>
    <scope>NUCLEOTIDE SEQUENCE</scope>
    <source>
        <strain evidence="1">H3</strain>
        <tissue evidence="1">Leaf</tissue>
    </source>
</reference>
<dbReference type="PANTHER" id="PTHR33067">
    <property type="entry name" value="RNA-DIRECTED DNA POLYMERASE-RELATED"/>
    <property type="match status" value="1"/>
</dbReference>
<keyword evidence="2" id="KW-1185">Reference proteome</keyword>
<evidence type="ECO:0000313" key="1">
    <source>
        <dbReference type="EMBL" id="KAI5065815.1"/>
    </source>
</evidence>
<protein>
    <submittedName>
        <fullName evidence="1">Uncharacterized protein</fullName>
    </submittedName>
</protein>
<dbReference type="CDD" id="cd00303">
    <property type="entry name" value="retropepsin_like"/>
    <property type="match status" value="1"/>
</dbReference>
<dbReference type="InterPro" id="IPR021109">
    <property type="entry name" value="Peptidase_aspartic_dom_sf"/>
</dbReference>
<comment type="caution">
    <text evidence="1">The sequence shown here is derived from an EMBL/GenBank/DDBJ whole genome shotgun (WGS) entry which is preliminary data.</text>
</comment>
<proteinExistence type="predicted"/>
<dbReference type="PANTHER" id="PTHR33067:SF9">
    <property type="entry name" value="RNA-DIRECTED DNA POLYMERASE"/>
    <property type="match status" value="1"/>
</dbReference>
<dbReference type="Gene3D" id="2.40.70.10">
    <property type="entry name" value="Acid Proteases"/>
    <property type="match status" value="1"/>
</dbReference>
<sequence>MDPVKEKGVQVVDTFMDLEAPTISLEIGSHSMTGVQLDGGVAVSLMTEQTIGELGLKQVEPTNIILRLADQRRVKPLGILQGVKTIVAGLEFYVSYLIVQPHSYGASFPILLGRPWLVQARCVQSWHKGVIIIGPRDDRVELQVVSKEFLREYKKPIVSKTEENTNYSGDKSEDEEAIKQHFSLNTDKYSQFLHNGYHMRIEDDSTRTISTTQGVGKYACHLGMGEYEIHYSSGYDSDKDIAQWVSTSDE</sequence>
<dbReference type="AlphaFoldDB" id="A0A9D4Z9K3"/>
<accession>A0A9D4Z9K3</accession>
<name>A0A9D4Z9K3_ADICA</name>
<evidence type="ECO:0000313" key="2">
    <source>
        <dbReference type="Proteomes" id="UP000886520"/>
    </source>
</evidence>
<gene>
    <name evidence="1" type="ORF">GOP47_0018439</name>
</gene>